<feature type="compositionally biased region" description="Basic and acidic residues" evidence="1">
    <location>
        <begin position="54"/>
        <end position="67"/>
    </location>
</feature>
<feature type="compositionally biased region" description="Basic and acidic residues" evidence="1">
    <location>
        <begin position="34"/>
        <end position="44"/>
    </location>
</feature>
<feature type="region of interest" description="Disordered" evidence="1">
    <location>
        <begin position="28"/>
        <end position="67"/>
    </location>
</feature>
<organism evidence="2">
    <name type="scientific">Vitis vinifera</name>
    <name type="common">Grape</name>
    <dbReference type="NCBI Taxonomy" id="29760"/>
    <lineage>
        <taxon>Eukaryota</taxon>
        <taxon>Viridiplantae</taxon>
        <taxon>Streptophyta</taxon>
        <taxon>Embryophyta</taxon>
        <taxon>Tracheophyta</taxon>
        <taxon>Spermatophyta</taxon>
        <taxon>Magnoliopsida</taxon>
        <taxon>eudicotyledons</taxon>
        <taxon>Gunneridae</taxon>
        <taxon>Pentapetalae</taxon>
        <taxon>rosids</taxon>
        <taxon>Vitales</taxon>
        <taxon>Vitaceae</taxon>
        <taxon>Viteae</taxon>
        <taxon>Vitis</taxon>
    </lineage>
</organism>
<feature type="compositionally biased region" description="Basic and acidic residues" evidence="1">
    <location>
        <begin position="112"/>
        <end position="122"/>
    </location>
</feature>
<protein>
    <submittedName>
        <fullName evidence="2">Uncharacterized protein</fullName>
    </submittedName>
</protein>
<accession>A5B2M9</accession>
<gene>
    <name evidence="2" type="ORF">VITISV_000427</name>
</gene>
<name>A5B2M9_VITVI</name>
<sequence>MWVEKGVVEVYFKHLDQFKFMESEASGIEETYEEGGKDTRKEDVTMVDGEKDEDINKEATVGDKDSEDSKVKDFLKSAYEEPDDDLIFEANIDPSVEFGRIGNNKQADNNEGNDRPKDVICF</sequence>
<dbReference type="AlphaFoldDB" id="A5B2M9"/>
<dbReference type="EMBL" id="AM444457">
    <property type="protein sequence ID" value="CAN69617.1"/>
    <property type="molecule type" value="Genomic_DNA"/>
</dbReference>
<evidence type="ECO:0000256" key="1">
    <source>
        <dbReference type="SAM" id="MobiDB-lite"/>
    </source>
</evidence>
<proteinExistence type="predicted"/>
<reference evidence="2" key="1">
    <citation type="journal article" date="2007" name="PLoS ONE">
        <title>The first genome sequence of an elite grapevine cultivar (Pinot noir Vitis vinifera L.): coping with a highly heterozygous genome.</title>
        <authorList>
            <person name="Velasco R."/>
            <person name="Zharkikh A."/>
            <person name="Troggio M."/>
            <person name="Cartwright D.A."/>
            <person name="Cestaro A."/>
            <person name="Pruss D."/>
            <person name="Pindo M."/>
            <person name="FitzGerald L.M."/>
            <person name="Vezzulli S."/>
            <person name="Reid J."/>
            <person name="Malacarne G."/>
            <person name="Iliev D."/>
            <person name="Coppola G."/>
            <person name="Wardell B."/>
            <person name="Micheletti D."/>
            <person name="Macalma T."/>
            <person name="Facci M."/>
            <person name="Mitchell J.T."/>
            <person name="Perazzolli M."/>
            <person name="Eldredge G."/>
            <person name="Gatto P."/>
            <person name="Oyzerski R."/>
            <person name="Moretto M."/>
            <person name="Gutin N."/>
            <person name="Stefanini M."/>
            <person name="Chen Y."/>
            <person name="Segala C."/>
            <person name="Davenport C."/>
            <person name="Dematte L."/>
            <person name="Mraz A."/>
            <person name="Battilana J."/>
            <person name="Stormo K."/>
            <person name="Costa F."/>
            <person name="Tao Q."/>
            <person name="Si-Ammour A."/>
            <person name="Harkins T."/>
            <person name="Lackey A."/>
            <person name="Perbost C."/>
            <person name="Taillon B."/>
            <person name="Stella A."/>
            <person name="Solovyev V."/>
            <person name="Fawcett J.A."/>
            <person name="Sterck L."/>
            <person name="Vandepoele K."/>
            <person name="Grando S.M."/>
            <person name="Toppo S."/>
            <person name="Moser C."/>
            <person name="Lanchbury J."/>
            <person name="Bogden R."/>
            <person name="Skolnick M."/>
            <person name="Sgaramella V."/>
            <person name="Bhatnagar S.K."/>
            <person name="Fontana P."/>
            <person name="Gutin A."/>
            <person name="Van de Peer Y."/>
            <person name="Salamini F."/>
            <person name="Viola R."/>
        </authorList>
    </citation>
    <scope>NUCLEOTIDE SEQUENCE</scope>
</reference>
<evidence type="ECO:0000313" key="2">
    <source>
        <dbReference type="EMBL" id="CAN69617.1"/>
    </source>
</evidence>
<feature type="region of interest" description="Disordered" evidence="1">
    <location>
        <begin position="98"/>
        <end position="122"/>
    </location>
</feature>